<dbReference type="InterPro" id="IPR004090">
    <property type="entry name" value="Chemotax_Me-accpt_rcpt"/>
</dbReference>
<sequence length="554" mass="58540">MDFLKKITVPQKVFGGFAIVLLLLLVVAAIGVFSLRSADHNFSRYRQTALQSLQAGRVQANLLEARIATYQFMKNGSSDAIALGKERLKATDQYNEQLLSLLNRPDRIAAGNSNDEFIEKYKAAFDELVAAQSPAERDGIFSQKLEPLGPKLAESLEKLKLDIKSEQDELGPRAEKAIGEAVVSMIIVAVVALLAGGFAAWIIGTGISKPIGLITDAMRKLSGGNKTIEIPGQDRGDEIGAMSQAVLVFKENMIKADEMAEYEKEQVRLRQARADLIERLTKEFDQDVADVLSGFASAATEMQVTAQSMTATAEQTSRQSTAVAAAADEASTNVQTVASATEQLSSSIDEISGRVSHSAQIASKATEDATRTNAQVEGLAEAALRIGEVVNLINDIANQTNLLALNATIEAARAGEAGKGFAVVAAEVKNLASATARATDEITSQISAIQNETRSAVSAIQGIGTTIAELNEIAASIASAVEQQGAATGEITRNIQQASQGTNDVSHNIYGVTEAASTTGAAAQQVLSASGELSQQSEVLRTRVDKFLAAVKTA</sequence>
<dbReference type="PROSITE" id="PS50192">
    <property type="entry name" value="T_SNARE"/>
    <property type="match status" value="1"/>
</dbReference>
<dbReference type="GO" id="GO:0005886">
    <property type="term" value="C:plasma membrane"/>
    <property type="evidence" value="ECO:0007669"/>
    <property type="project" value="UniProtKB-SubCell"/>
</dbReference>
<dbReference type="InterPro" id="IPR000727">
    <property type="entry name" value="T_SNARE_dom"/>
</dbReference>
<evidence type="ECO:0000259" key="8">
    <source>
        <dbReference type="PROSITE" id="PS50192"/>
    </source>
</evidence>
<gene>
    <name evidence="10" type="ORF">TH25_04190</name>
</gene>
<dbReference type="SMART" id="SM00304">
    <property type="entry name" value="HAMP"/>
    <property type="match status" value="1"/>
</dbReference>
<dbReference type="Pfam" id="PF00672">
    <property type="entry name" value="HAMP"/>
    <property type="match status" value="1"/>
</dbReference>
<evidence type="ECO:0000256" key="5">
    <source>
        <dbReference type="PROSITE-ProRule" id="PRU00284"/>
    </source>
</evidence>
<dbReference type="RefSeq" id="WP_114087132.1">
    <property type="nucleotide sequence ID" value="NZ_JPWH01000002.1"/>
</dbReference>
<evidence type="ECO:0000259" key="7">
    <source>
        <dbReference type="PROSITE" id="PS50111"/>
    </source>
</evidence>
<keyword evidence="2" id="KW-1003">Cell membrane</keyword>
<comment type="similarity">
    <text evidence="4">Belongs to the methyl-accepting chemotaxis (MCP) protein family.</text>
</comment>
<dbReference type="SUPFAM" id="SSF58104">
    <property type="entry name" value="Methyl-accepting chemotaxis protein (MCP) signaling domain"/>
    <property type="match status" value="1"/>
</dbReference>
<dbReference type="SMART" id="SM00283">
    <property type="entry name" value="MA"/>
    <property type="match status" value="1"/>
</dbReference>
<evidence type="ECO:0000256" key="3">
    <source>
        <dbReference type="ARBA" id="ARBA00023224"/>
    </source>
</evidence>
<dbReference type="AlphaFoldDB" id="A0A367XJC3"/>
<dbReference type="PROSITE" id="PS50111">
    <property type="entry name" value="CHEMOTAXIS_TRANSDUC_2"/>
    <property type="match status" value="1"/>
</dbReference>
<dbReference type="PRINTS" id="PR00260">
    <property type="entry name" value="CHEMTRNSDUCR"/>
</dbReference>
<comment type="subcellular location">
    <subcellularLocation>
        <location evidence="1">Cell inner membrane</location>
        <topology evidence="1">Multi-pass membrane protein</topology>
    </subcellularLocation>
</comment>
<organism evidence="10 11">
    <name type="scientific">Thalassospira profundimaris</name>
    <dbReference type="NCBI Taxonomy" id="502049"/>
    <lineage>
        <taxon>Bacteria</taxon>
        <taxon>Pseudomonadati</taxon>
        <taxon>Pseudomonadota</taxon>
        <taxon>Alphaproteobacteria</taxon>
        <taxon>Rhodospirillales</taxon>
        <taxon>Thalassospiraceae</taxon>
        <taxon>Thalassospira</taxon>
    </lineage>
</organism>
<comment type="caution">
    <text evidence="10">The sequence shown here is derived from an EMBL/GenBank/DDBJ whole genome shotgun (WGS) entry which is preliminary data.</text>
</comment>
<evidence type="ECO:0000256" key="2">
    <source>
        <dbReference type="ARBA" id="ARBA00022519"/>
    </source>
</evidence>
<dbReference type="Pfam" id="PF12729">
    <property type="entry name" value="4HB_MCP_1"/>
    <property type="match status" value="1"/>
</dbReference>
<feature type="transmembrane region" description="Helical" evidence="6">
    <location>
        <begin position="13"/>
        <end position="35"/>
    </location>
</feature>
<feature type="transmembrane region" description="Helical" evidence="6">
    <location>
        <begin position="181"/>
        <end position="203"/>
    </location>
</feature>
<dbReference type="CDD" id="cd06225">
    <property type="entry name" value="HAMP"/>
    <property type="match status" value="1"/>
</dbReference>
<keyword evidence="6" id="KW-1133">Transmembrane helix</keyword>
<feature type="domain" description="HAMP" evidence="9">
    <location>
        <begin position="205"/>
        <end position="258"/>
    </location>
</feature>
<dbReference type="PANTHER" id="PTHR32089:SF112">
    <property type="entry name" value="LYSOZYME-LIKE PROTEIN-RELATED"/>
    <property type="match status" value="1"/>
</dbReference>
<evidence type="ECO:0000313" key="11">
    <source>
        <dbReference type="Proteomes" id="UP000252517"/>
    </source>
</evidence>
<evidence type="ECO:0000256" key="1">
    <source>
        <dbReference type="ARBA" id="ARBA00004429"/>
    </source>
</evidence>
<dbReference type="GO" id="GO:0004888">
    <property type="term" value="F:transmembrane signaling receptor activity"/>
    <property type="evidence" value="ECO:0007669"/>
    <property type="project" value="InterPro"/>
</dbReference>
<feature type="domain" description="Methyl-accepting transducer" evidence="7">
    <location>
        <begin position="298"/>
        <end position="534"/>
    </location>
</feature>
<dbReference type="Gene3D" id="6.10.340.10">
    <property type="match status" value="1"/>
</dbReference>
<keyword evidence="2" id="KW-0997">Cell inner membrane</keyword>
<feature type="domain" description="T-SNARE coiled-coil homology" evidence="8">
    <location>
        <begin position="450"/>
        <end position="512"/>
    </location>
</feature>
<dbReference type="PROSITE" id="PS50885">
    <property type="entry name" value="HAMP"/>
    <property type="match status" value="1"/>
</dbReference>
<reference evidence="10 11" key="1">
    <citation type="submission" date="2014-07" db="EMBL/GenBank/DDBJ databases">
        <title>Draft genome sequence of Thalassospira profundimaris S25-3-2.</title>
        <authorList>
            <person name="Lai Q."/>
            <person name="Shao Z."/>
        </authorList>
    </citation>
    <scope>NUCLEOTIDE SEQUENCE [LARGE SCALE GENOMIC DNA]</scope>
    <source>
        <strain evidence="10 11">S25-3-2</strain>
    </source>
</reference>
<dbReference type="InterPro" id="IPR004089">
    <property type="entry name" value="MCPsignal_dom"/>
</dbReference>
<dbReference type="OrthoDB" id="3378718at2"/>
<dbReference type="Proteomes" id="UP000252517">
    <property type="component" value="Unassembled WGS sequence"/>
</dbReference>
<keyword evidence="3 5" id="KW-0807">Transducer</keyword>
<name>A0A367XJC3_9PROT</name>
<evidence type="ECO:0000256" key="4">
    <source>
        <dbReference type="ARBA" id="ARBA00029447"/>
    </source>
</evidence>
<keyword evidence="6" id="KW-0472">Membrane</keyword>
<dbReference type="Gene3D" id="1.10.287.950">
    <property type="entry name" value="Methyl-accepting chemotaxis protein"/>
    <property type="match status" value="1"/>
</dbReference>
<dbReference type="Pfam" id="PF00015">
    <property type="entry name" value="MCPsignal"/>
    <property type="match status" value="1"/>
</dbReference>
<dbReference type="PANTHER" id="PTHR32089">
    <property type="entry name" value="METHYL-ACCEPTING CHEMOTAXIS PROTEIN MCPB"/>
    <property type="match status" value="1"/>
</dbReference>
<protein>
    <submittedName>
        <fullName evidence="10">Chemotaxis protein</fullName>
    </submittedName>
</protein>
<dbReference type="GO" id="GO:0006935">
    <property type="term" value="P:chemotaxis"/>
    <property type="evidence" value="ECO:0007669"/>
    <property type="project" value="InterPro"/>
</dbReference>
<evidence type="ECO:0000259" key="9">
    <source>
        <dbReference type="PROSITE" id="PS50885"/>
    </source>
</evidence>
<keyword evidence="6" id="KW-0812">Transmembrane</keyword>
<evidence type="ECO:0000313" key="10">
    <source>
        <dbReference type="EMBL" id="RCK53715.1"/>
    </source>
</evidence>
<accession>A0A367XJC3</accession>
<proteinExistence type="inferred from homology"/>
<dbReference type="EMBL" id="JPWH01000002">
    <property type="protein sequence ID" value="RCK53715.1"/>
    <property type="molecule type" value="Genomic_DNA"/>
</dbReference>
<evidence type="ECO:0000256" key="6">
    <source>
        <dbReference type="SAM" id="Phobius"/>
    </source>
</evidence>
<dbReference type="InterPro" id="IPR003660">
    <property type="entry name" value="HAMP_dom"/>
</dbReference>
<dbReference type="InterPro" id="IPR024478">
    <property type="entry name" value="HlyB_4HB_MCP"/>
</dbReference>
<dbReference type="GO" id="GO:0007165">
    <property type="term" value="P:signal transduction"/>
    <property type="evidence" value="ECO:0007669"/>
    <property type="project" value="UniProtKB-KW"/>
</dbReference>